<protein>
    <submittedName>
        <fullName evidence="1">Uncharacterized protein</fullName>
    </submittedName>
</protein>
<sequence length="295" mass="30908">MFKKLEVTIVAACFGLAAVSLQAAPLKTFSNGSVADANDVNANFSELVARINSISSTVGAQGPQGPSGANGKGVVTYSWAGYGSSAWATKVFVVTDSAGKLDKEVHSFVRSPVNTATGTMELTRVRSLAGSPVRQHVLKYRYDTNGKLELTGRDSYSADGTTLLSSTNVAANSSNPAVVPGINLRNSSMTLGMNWGTAAMVTVTFNDGVTPQAVSFVVDSRSLLAVENITVKGVGYNACHKILTDRSSEAMGGDFQQISWFCPNNVGLVKSVLIKSGLSSRMMEFDPAQSTAASN</sequence>
<dbReference type="EMBL" id="UOFI01000054">
    <property type="protein sequence ID" value="VAW64145.1"/>
    <property type="molecule type" value="Genomic_DNA"/>
</dbReference>
<dbReference type="AlphaFoldDB" id="A0A3B0X765"/>
<accession>A0A3B0X765</accession>
<gene>
    <name evidence="1" type="ORF">MNBD_GAMMA09-1300</name>
</gene>
<organism evidence="1">
    <name type="scientific">hydrothermal vent metagenome</name>
    <dbReference type="NCBI Taxonomy" id="652676"/>
    <lineage>
        <taxon>unclassified sequences</taxon>
        <taxon>metagenomes</taxon>
        <taxon>ecological metagenomes</taxon>
    </lineage>
</organism>
<name>A0A3B0X765_9ZZZZ</name>
<reference evidence="1" key="1">
    <citation type="submission" date="2018-06" db="EMBL/GenBank/DDBJ databases">
        <authorList>
            <person name="Zhirakovskaya E."/>
        </authorList>
    </citation>
    <scope>NUCLEOTIDE SEQUENCE</scope>
</reference>
<evidence type="ECO:0000313" key="1">
    <source>
        <dbReference type="EMBL" id="VAW64145.1"/>
    </source>
</evidence>
<proteinExistence type="predicted"/>